<gene>
    <name evidence="3" type="ORF">METZ01_LOCUS182999</name>
</gene>
<dbReference type="SUPFAM" id="SSF54593">
    <property type="entry name" value="Glyoxalase/Bleomycin resistance protein/Dihydroxybiphenyl dioxygenase"/>
    <property type="match status" value="1"/>
</dbReference>
<dbReference type="PANTHER" id="PTHR43048:SF4">
    <property type="entry name" value="RING-CLEAVING DIOXYGENASE-RELATED"/>
    <property type="match status" value="1"/>
</dbReference>
<keyword evidence="1" id="KW-0479">Metal-binding</keyword>
<dbReference type="Pfam" id="PF00903">
    <property type="entry name" value="Glyoxalase"/>
    <property type="match status" value="1"/>
</dbReference>
<evidence type="ECO:0000259" key="2">
    <source>
        <dbReference type="PROSITE" id="PS51819"/>
    </source>
</evidence>
<name>A0A382CVN9_9ZZZZ</name>
<proteinExistence type="predicted"/>
<dbReference type="AlphaFoldDB" id="A0A382CVN9"/>
<feature type="domain" description="VOC" evidence="2">
    <location>
        <begin position="18"/>
        <end position="135"/>
    </location>
</feature>
<dbReference type="GO" id="GO:0046872">
    <property type="term" value="F:metal ion binding"/>
    <property type="evidence" value="ECO:0007669"/>
    <property type="project" value="UniProtKB-KW"/>
</dbReference>
<dbReference type="InterPro" id="IPR004360">
    <property type="entry name" value="Glyas_Fos-R_dOase_dom"/>
</dbReference>
<evidence type="ECO:0000256" key="1">
    <source>
        <dbReference type="ARBA" id="ARBA00022723"/>
    </source>
</evidence>
<dbReference type="GO" id="GO:0046491">
    <property type="term" value="P:L-methylmalonyl-CoA metabolic process"/>
    <property type="evidence" value="ECO:0007669"/>
    <property type="project" value="TreeGrafter"/>
</dbReference>
<accession>A0A382CVN9</accession>
<dbReference type="InterPro" id="IPR051785">
    <property type="entry name" value="MMCE/EMCE_epimerase"/>
</dbReference>
<dbReference type="PROSITE" id="PS51819">
    <property type="entry name" value="VOC"/>
    <property type="match status" value="1"/>
</dbReference>
<organism evidence="3">
    <name type="scientific">marine metagenome</name>
    <dbReference type="NCBI Taxonomy" id="408172"/>
    <lineage>
        <taxon>unclassified sequences</taxon>
        <taxon>metagenomes</taxon>
        <taxon>ecological metagenomes</taxon>
    </lineage>
</organism>
<protein>
    <recommendedName>
        <fullName evidence="2">VOC domain-containing protein</fullName>
    </recommendedName>
</protein>
<dbReference type="PANTHER" id="PTHR43048">
    <property type="entry name" value="METHYLMALONYL-COA EPIMERASE"/>
    <property type="match status" value="1"/>
</dbReference>
<reference evidence="3" key="1">
    <citation type="submission" date="2018-05" db="EMBL/GenBank/DDBJ databases">
        <authorList>
            <person name="Lanie J.A."/>
            <person name="Ng W.-L."/>
            <person name="Kazmierczak K.M."/>
            <person name="Andrzejewski T.M."/>
            <person name="Davidsen T.M."/>
            <person name="Wayne K.J."/>
            <person name="Tettelin H."/>
            <person name="Glass J.I."/>
            <person name="Rusch D."/>
            <person name="Podicherti R."/>
            <person name="Tsui H.-C.T."/>
            <person name="Winkler M.E."/>
        </authorList>
    </citation>
    <scope>NUCLEOTIDE SEQUENCE</scope>
</reference>
<dbReference type="InterPro" id="IPR029068">
    <property type="entry name" value="Glyas_Bleomycin-R_OHBP_Dase"/>
</dbReference>
<dbReference type="InterPro" id="IPR037523">
    <property type="entry name" value="VOC_core"/>
</dbReference>
<evidence type="ECO:0000313" key="3">
    <source>
        <dbReference type="EMBL" id="SVB30145.1"/>
    </source>
</evidence>
<sequence>MFEHHKDAKESEIAMIENLSGVIVWTEDLDRLSYFYQETMGLTPHSIRDDFVAFKWDMGPYSVRFSLGKHSFVSGEAIDPYRIMMNFNVQDIKAAAKRLKSLGVSFVREPEREHWGGEVATFKDPDGNIIQLLQQPAGRQ</sequence>
<dbReference type="GO" id="GO:0004493">
    <property type="term" value="F:methylmalonyl-CoA epimerase activity"/>
    <property type="evidence" value="ECO:0007669"/>
    <property type="project" value="TreeGrafter"/>
</dbReference>
<dbReference type="EMBL" id="UINC01036334">
    <property type="protein sequence ID" value="SVB30145.1"/>
    <property type="molecule type" value="Genomic_DNA"/>
</dbReference>
<dbReference type="Gene3D" id="3.10.180.10">
    <property type="entry name" value="2,3-Dihydroxybiphenyl 1,2-Dioxygenase, domain 1"/>
    <property type="match status" value="1"/>
</dbReference>